<evidence type="ECO:0000313" key="11">
    <source>
        <dbReference type="Proteomes" id="UP000777265"/>
    </source>
</evidence>
<name>A0A351U595_9BACT</name>
<reference evidence="10" key="2">
    <citation type="submission" date="2020-01" db="EMBL/GenBank/DDBJ databases">
        <authorList>
            <person name="Campanaro S."/>
        </authorList>
    </citation>
    <scope>NUCLEOTIDE SEQUENCE</scope>
    <source>
        <strain evidence="10">AS06rmzACSIP_7</strain>
    </source>
</reference>
<dbReference type="AlphaFoldDB" id="A0A351U595"/>
<dbReference type="InterPro" id="IPR051161">
    <property type="entry name" value="Mannose-6P_isomerase_type2"/>
</dbReference>
<dbReference type="PANTHER" id="PTHR46390">
    <property type="entry name" value="MANNOSE-1-PHOSPHATE GUANYLYLTRANSFERASE"/>
    <property type="match status" value="1"/>
</dbReference>
<evidence type="ECO:0000256" key="6">
    <source>
        <dbReference type="ARBA" id="ARBA00023134"/>
    </source>
</evidence>
<dbReference type="GO" id="GO:0004475">
    <property type="term" value="F:mannose-1-phosphate guanylyltransferase (GTP) activity"/>
    <property type="evidence" value="ECO:0007669"/>
    <property type="project" value="UniProtKB-EC"/>
</dbReference>
<evidence type="ECO:0000259" key="9">
    <source>
        <dbReference type="Pfam" id="PF22640"/>
    </source>
</evidence>
<dbReference type="InterPro" id="IPR005835">
    <property type="entry name" value="NTP_transferase_dom"/>
</dbReference>
<keyword evidence="6" id="KW-0342">GTP-binding</keyword>
<dbReference type="PANTHER" id="PTHR46390:SF1">
    <property type="entry name" value="MANNOSE-1-PHOSPHATE GUANYLYLTRANSFERASE"/>
    <property type="match status" value="1"/>
</dbReference>
<dbReference type="STRING" id="909663.GCA_000512235_00767"/>
<protein>
    <recommendedName>
        <fullName evidence="2">mannose-1-phosphate guanylyltransferase</fullName>
        <ecNumber evidence="2">2.7.7.13</ecNumber>
    </recommendedName>
</protein>
<dbReference type="SUPFAM" id="SSF159283">
    <property type="entry name" value="Guanosine diphospho-D-mannose pyrophosphorylase/mannose-6-phosphate isomerase linker domain"/>
    <property type="match status" value="1"/>
</dbReference>
<dbReference type="Pfam" id="PF00483">
    <property type="entry name" value="NTP_transferase"/>
    <property type="match status" value="1"/>
</dbReference>
<reference evidence="10" key="1">
    <citation type="journal article" date="2020" name="Biotechnol. Biofuels">
        <title>New insights from the biogas microbiome by comprehensive genome-resolved metagenomics of nearly 1600 species originating from multiple anaerobic digesters.</title>
        <authorList>
            <person name="Campanaro S."/>
            <person name="Treu L."/>
            <person name="Rodriguez-R L.M."/>
            <person name="Kovalovszki A."/>
            <person name="Ziels R.M."/>
            <person name="Maus I."/>
            <person name="Zhu X."/>
            <person name="Kougias P.G."/>
            <person name="Basile A."/>
            <person name="Luo G."/>
            <person name="Schluter A."/>
            <person name="Konstantinidis K.T."/>
            <person name="Angelidaki I."/>
        </authorList>
    </citation>
    <scope>NUCLEOTIDE SEQUENCE</scope>
    <source>
        <strain evidence="10">AS06rmzACSIP_7</strain>
    </source>
</reference>
<evidence type="ECO:0000256" key="7">
    <source>
        <dbReference type="ARBA" id="ARBA00047343"/>
    </source>
</evidence>
<dbReference type="GO" id="GO:0005525">
    <property type="term" value="F:GTP binding"/>
    <property type="evidence" value="ECO:0007669"/>
    <property type="project" value="UniProtKB-KW"/>
</dbReference>
<dbReference type="CDD" id="cd02509">
    <property type="entry name" value="GDP-M1P_Guanylyltransferase"/>
    <property type="match status" value="1"/>
</dbReference>
<comment type="catalytic activity">
    <reaction evidence="7">
        <text>alpha-D-mannose 1-phosphate + GTP + H(+) = GDP-alpha-D-mannose + diphosphate</text>
        <dbReference type="Rhea" id="RHEA:15229"/>
        <dbReference type="ChEBI" id="CHEBI:15378"/>
        <dbReference type="ChEBI" id="CHEBI:33019"/>
        <dbReference type="ChEBI" id="CHEBI:37565"/>
        <dbReference type="ChEBI" id="CHEBI:57527"/>
        <dbReference type="ChEBI" id="CHEBI:58409"/>
        <dbReference type="EC" id="2.7.7.13"/>
    </reaction>
</comment>
<evidence type="ECO:0000256" key="1">
    <source>
        <dbReference type="ARBA" id="ARBA00006115"/>
    </source>
</evidence>
<dbReference type="Pfam" id="PF22640">
    <property type="entry name" value="ManC_GMP_beta-helix"/>
    <property type="match status" value="1"/>
</dbReference>
<evidence type="ECO:0000256" key="5">
    <source>
        <dbReference type="ARBA" id="ARBA00022741"/>
    </source>
</evidence>
<dbReference type="SUPFAM" id="SSF53448">
    <property type="entry name" value="Nucleotide-diphospho-sugar transferases"/>
    <property type="match status" value="1"/>
</dbReference>
<dbReference type="InterPro" id="IPR054566">
    <property type="entry name" value="ManC/GMP-like_b-helix"/>
</dbReference>
<feature type="domain" description="Nucleotidyl transferase" evidence="8">
    <location>
        <begin position="7"/>
        <end position="287"/>
    </location>
</feature>
<dbReference type="EMBL" id="JAAYEE010000126">
    <property type="protein sequence ID" value="NLW35323.1"/>
    <property type="molecule type" value="Genomic_DNA"/>
</dbReference>
<evidence type="ECO:0000256" key="3">
    <source>
        <dbReference type="ARBA" id="ARBA00022679"/>
    </source>
</evidence>
<dbReference type="Proteomes" id="UP000777265">
    <property type="component" value="Unassembled WGS sequence"/>
</dbReference>
<keyword evidence="5" id="KW-0547">Nucleotide-binding</keyword>
<dbReference type="FunFam" id="3.90.550.10:FF:000046">
    <property type="entry name" value="Mannose-1-phosphate guanylyltransferase (GDP)"/>
    <property type="match status" value="1"/>
</dbReference>
<evidence type="ECO:0000256" key="4">
    <source>
        <dbReference type="ARBA" id="ARBA00022695"/>
    </source>
</evidence>
<proteinExistence type="inferred from homology"/>
<evidence type="ECO:0000259" key="8">
    <source>
        <dbReference type="Pfam" id="PF00483"/>
    </source>
</evidence>
<keyword evidence="3" id="KW-0808">Transferase</keyword>
<dbReference type="InterPro" id="IPR029044">
    <property type="entry name" value="Nucleotide-diphossugar_trans"/>
</dbReference>
<gene>
    <name evidence="10" type="ORF">GXY80_07565</name>
</gene>
<comment type="caution">
    <text evidence="10">The sequence shown here is derived from an EMBL/GenBank/DDBJ whole genome shotgun (WGS) entry which is preliminary data.</text>
</comment>
<accession>A0A351U595</accession>
<dbReference type="InterPro" id="IPR049577">
    <property type="entry name" value="GMPP_N"/>
</dbReference>
<comment type="similarity">
    <text evidence="1">Belongs to the mannose-6-phosphate isomerase type 2 family.</text>
</comment>
<dbReference type="EC" id="2.7.7.13" evidence="2"/>
<dbReference type="GO" id="GO:0009298">
    <property type="term" value="P:GDP-mannose biosynthetic process"/>
    <property type="evidence" value="ECO:0007669"/>
    <property type="project" value="TreeGrafter"/>
</dbReference>
<sequence length="366" mass="41098">MDHTYCVIMAGGKGERFWPLSADQMPKPFLKLMSDKTMIQLTLERLAGFVPHERVFVALGASHLAVARDQLPQLPAQNFLVEPEGRDTAPAIGFAAISLLEKDPGAIMVVVPADHYIPDVDRFRRTIAHGVNIARKGNYLVTIGIKPVRPETGYGYINARKVFSMSDEGVCFAVDRFVEKPDMKRAVEYLEEGNYYWNAGMFIWRAETLLAGIERHMPDLSRGLTEIRDAFASRKKSRIGEVYRSFKKESIDYGLMEKADNVLMIPGEFRWDDVGTWNSLLRVMDRDKRGNYSSGETVCLDTTDSVVYGEDIPVGTIGVSNLVVVASKHGVLVCHGDRTQEVREIARVIEAKGGKRKQQDKDRGRQ</sequence>
<organism evidence="10 11">
    <name type="scientific">Syntrophorhabdus aromaticivorans</name>
    <dbReference type="NCBI Taxonomy" id="328301"/>
    <lineage>
        <taxon>Bacteria</taxon>
        <taxon>Pseudomonadati</taxon>
        <taxon>Thermodesulfobacteriota</taxon>
        <taxon>Syntrophorhabdia</taxon>
        <taxon>Syntrophorhabdales</taxon>
        <taxon>Syntrophorhabdaceae</taxon>
        <taxon>Syntrophorhabdus</taxon>
    </lineage>
</organism>
<evidence type="ECO:0000256" key="2">
    <source>
        <dbReference type="ARBA" id="ARBA00012387"/>
    </source>
</evidence>
<dbReference type="Gene3D" id="3.90.550.10">
    <property type="entry name" value="Spore Coat Polysaccharide Biosynthesis Protein SpsA, Chain A"/>
    <property type="match status" value="1"/>
</dbReference>
<evidence type="ECO:0000313" key="10">
    <source>
        <dbReference type="EMBL" id="NLW35323.1"/>
    </source>
</evidence>
<keyword evidence="4 10" id="KW-0548">Nucleotidyltransferase</keyword>
<feature type="domain" description="MannoseP isomerase/GMP-like beta-helix" evidence="9">
    <location>
        <begin position="295"/>
        <end position="345"/>
    </location>
</feature>